<dbReference type="AlphaFoldDB" id="A0A4R6VN88"/>
<dbReference type="Gene3D" id="3.80.10.10">
    <property type="entry name" value="Ribonuclease Inhibitor"/>
    <property type="match status" value="1"/>
</dbReference>
<comment type="caution">
    <text evidence="1">The sequence shown here is derived from an EMBL/GenBank/DDBJ whole genome shotgun (WGS) entry which is preliminary data.</text>
</comment>
<name>A0A4R6VN88_9HYPH</name>
<evidence type="ECO:0000313" key="2">
    <source>
        <dbReference type="Proteomes" id="UP000295391"/>
    </source>
</evidence>
<dbReference type="SUPFAM" id="SSF52058">
    <property type="entry name" value="L domain-like"/>
    <property type="match status" value="1"/>
</dbReference>
<proteinExistence type="predicted"/>
<dbReference type="InterPro" id="IPR032675">
    <property type="entry name" value="LRR_dom_sf"/>
</dbReference>
<dbReference type="RefSeq" id="WP_133572333.1">
    <property type="nucleotide sequence ID" value="NZ_SNYR01000002.1"/>
</dbReference>
<gene>
    <name evidence="1" type="ORF">ATL17_1673</name>
</gene>
<evidence type="ECO:0000313" key="1">
    <source>
        <dbReference type="EMBL" id="TDQ63666.1"/>
    </source>
</evidence>
<sequence length="312" mass="34757">MITERITDPTDAIDAQQIETAFATGHGVTIQFSHDCYTPEQLREIDQLCQQHGSKIEVRFFAHDIEPFDASILSALPNVKWLTLGAMEEVRGIDTIARLPKLEQLSIDISALNDPAFIDSLPLEQLTRLSVAGNQKRNFDLATLARAQNLQDLFIQGHTKNIEIIGDLPNLASLGLSSMPNRQSLDFVNKIQGLKSLLLIIGGRTSIDDVQNETLEELRIIRVRGLDSLGDLARFHALRKLQVEDQLQLKALSLDGVDLHELTVLNCKNLAEITGLEDQRNLQLFRVGRTGLDLDGLANLSWPETITQLDLN</sequence>
<dbReference type="Proteomes" id="UP000295391">
    <property type="component" value="Unassembled WGS sequence"/>
</dbReference>
<organism evidence="1 2">
    <name type="scientific">Maritalea mobilis</name>
    <dbReference type="NCBI Taxonomy" id="483324"/>
    <lineage>
        <taxon>Bacteria</taxon>
        <taxon>Pseudomonadati</taxon>
        <taxon>Pseudomonadota</taxon>
        <taxon>Alphaproteobacteria</taxon>
        <taxon>Hyphomicrobiales</taxon>
        <taxon>Devosiaceae</taxon>
        <taxon>Maritalea</taxon>
    </lineage>
</organism>
<dbReference type="EMBL" id="SNYR01000002">
    <property type="protein sequence ID" value="TDQ63666.1"/>
    <property type="molecule type" value="Genomic_DNA"/>
</dbReference>
<dbReference type="OrthoDB" id="7007323at2"/>
<reference evidence="1 2" key="1">
    <citation type="submission" date="2019-03" db="EMBL/GenBank/DDBJ databases">
        <title>Genomic Encyclopedia of Type Strains, Phase III (KMG-III): the genomes of soil and plant-associated and newly described type strains.</title>
        <authorList>
            <person name="Whitman W."/>
        </authorList>
    </citation>
    <scope>NUCLEOTIDE SEQUENCE [LARGE SCALE GENOMIC DNA]</scope>
    <source>
        <strain evidence="1 2">CGMCC 1.7002</strain>
    </source>
</reference>
<accession>A0A4R6VN88</accession>
<protein>
    <recommendedName>
        <fullName evidence="3">Leucine rich repeat (LRR) protein</fullName>
    </recommendedName>
</protein>
<evidence type="ECO:0008006" key="3">
    <source>
        <dbReference type="Google" id="ProtNLM"/>
    </source>
</evidence>
<keyword evidence="2" id="KW-1185">Reference proteome</keyword>